<dbReference type="EMBL" id="KB742404">
    <property type="protein sequence ID" value="EOB08963.1"/>
    <property type="molecule type" value="Genomic_DNA"/>
</dbReference>
<evidence type="ECO:0000313" key="1">
    <source>
        <dbReference type="EMBL" id="EOB08963.1"/>
    </source>
</evidence>
<keyword evidence="2" id="KW-1185">Reference proteome</keyword>
<gene>
    <name evidence="1" type="ORF">Anapl_03969</name>
</gene>
<name>R0M8B4_ANAPL</name>
<reference evidence="2" key="1">
    <citation type="journal article" date="2013" name="Nat. Genet.">
        <title>The duck genome and transcriptome provide insight into an avian influenza virus reservoir species.</title>
        <authorList>
            <person name="Huang Y."/>
            <person name="Li Y."/>
            <person name="Burt D.W."/>
            <person name="Chen H."/>
            <person name="Zhang Y."/>
            <person name="Qian W."/>
            <person name="Kim H."/>
            <person name="Gan S."/>
            <person name="Zhao Y."/>
            <person name="Li J."/>
            <person name="Yi K."/>
            <person name="Feng H."/>
            <person name="Zhu P."/>
            <person name="Li B."/>
            <person name="Liu Q."/>
            <person name="Fairley S."/>
            <person name="Magor K.E."/>
            <person name="Du Z."/>
            <person name="Hu X."/>
            <person name="Goodman L."/>
            <person name="Tafer H."/>
            <person name="Vignal A."/>
            <person name="Lee T."/>
            <person name="Kim K.W."/>
            <person name="Sheng Z."/>
            <person name="An Y."/>
            <person name="Searle S."/>
            <person name="Herrero J."/>
            <person name="Groenen M.A."/>
            <person name="Crooijmans R.P."/>
            <person name="Faraut T."/>
            <person name="Cai Q."/>
            <person name="Webster R.G."/>
            <person name="Aldridge J.R."/>
            <person name="Warren W.C."/>
            <person name="Bartschat S."/>
            <person name="Kehr S."/>
            <person name="Marz M."/>
            <person name="Stadler P.F."/>
            <person name="Smith J."/>
            <person name="Kraus R.H."/>
            <person name="Zhao Y."/>
            <person name="Ren L."/>
            <person name="Fei J."/>
            <person name="Morisson M."/>
            <person name="Kaiser P."/>
            <person name="Griffin D.K."/>
            <person name="Rao M."/>
            <person name="Pitel F."/>
            <person name="Wang J."/>
            <person name="Li N."/>
        </authorList>
    </citation>
    <scope>NUCLEOTIDE SEQUENCE [LARGE SCALE GENOMIC DNA]</scope>
</reference>
<dbReference type="Proteomes" id="UP000296049">
    <property type="component" value="Unassembled WGS sequence"/>
</dbReference>
<proteinExistence type="predicted"/>
<accession>R0M8B4</accession>
<organism evidence="1 2">
    <name type="scientific">Anas platyrhynchos</name>
    <name type="common">Mallard</name>
    <name type="synonym">Anas boschas</name>
    <dbReference type="NCBI Taxonomy" id="8839"/>
    <lineage>
        <taxon>Eukaryota</taxon>
        <taxon>Metazoa</taxon>
        <taxon>Chordata</taxon>
        <taxon>Craniata</taxon>
        <taxon>Vertebrata</taxon>
        <taxon>Euteleostomi</taxon>
        <taxon>Archelosauria</taxon>
        <taxon>Archosauria</taxon>
        <taxon>Dinosauria</taxon>
        <taxon>Saurischia</taxon>
        <taxon>Theropoda</taxon>
        <taxon>Coelurosauria</taxon>
        <taxon>Aves</taxon>
        <taxon>Neognathae</taxon>
        <taxon>Galloanserae</taxon>
        <taxon>Anseriformes</taxon>
        <taxon>Anatidae</taxon>
        <taxon>Anatinae</taxon>
        <taxon>Anas</taxon>
    </lineage>
</organism>
<protein>
    <submittedName>
        <fullName evidence="1">Uncharacterized protein</fullName>
    </submittedName>
</protein>
<dbReference type="AlphaFoldDB" id="R0M8B4"/>
<evidence type="ECO:0000313" key="2">
    <source>
        <dbReference type="Proteomes" id="UP000296049"/>
    </source>
</evidence>
<sequence>MTTEKDPDVTSSTLLHGVISHVLLDPVSLLFALNKQRSCIGAQHGALSGQLVDMGLSISVANTCCKLAPVHPWSFCTLTIGYFRRDELLVAYFVLEYLLACSYAKIQSTGLKTGELAAKPGMWNLQFGFEDPESLFQTFTSNISSLSVQCRSVSRRDALALPESASGPLFNSRNEETGTGVLVTAVCRAAAGKGFSRCQCPVRPD</sequence>